<dbReference type="SMR" id="A0A445E9E1"/>
<evidence type="ECO:0000313" key="5">
    <source>
        <dbReference type="EMBL" id="RYR72090.1"/>
    </source>
</evidence>
<dbReference type="Gene3D" id="3.40.50.720">
    <property type="entry name" value="NAD(P)-binding Rossmann-like Domain"/>
    <property type="match status" value="1"/>
</dbReference>
<organism evidence="5 6">
    <name type="scientific">Arachis hypogaea</name>
    <name type="common">Peanut</name>
    <dbReference type="NCBI Taxonomy" id="3818"/>
    <lineage>
        <taxon>Eukaryota</taxon>
        <taxon>Viridiplantae</taxon>
        <taxon>Streptophyta</taxon>
        <taxon>Embryophyta</taxon>
        <taxon>Tracheophyta</taxon>
        <taxon>Spermatophyta</taxon>
        <taxon>Magnoliopsida</taxon>
        <taxon>eudicotyledons</taxon>
        <taxon>Gunneridae</taxon>
        <taxon>Pentapetalae</taxon>
        <taxon>rosids</taxon>
        <taxon>fabids</taxon>
        <taxon>Fabales</taxon>
        <taxon>Fabaceae</taxon>
        <taxon>Papilionoideae</taxon>
        <taxon>50 kb inversion clade</taxon>
        <taxon>dalbergioids sensu lato</taxon>
        <taxon>Dalbergieae</taxon>
        <taxon>Pterocarpus clade</taxon>
        <taxon>Arachis</taxon>
    </lineage>
</organism>
<dbReference type="Gramene" id="arahy.Tifrunner.gnm2.ann2.Ah12g387500.1">
    <property type="protein sequence ID" value="arahy.Tifrunner.gnm2.ann2.Ah12g387500.1-CDS"/>
    <property type="gene ID" value="arahy.Tifrunner.gnm2.ann2.Ah12g387500"/>
</dbReference>
<dbReference type="InterPro" id="IPR050425">
    <property type="entry name" value="NAD(P)_dehydrat-like"/>
</dbReference>
<dbReference type="Proteomes" id="UP000289738">
    <property type="component" value="Chromosome A02"/>
</dbReference>
<dbReference type="InterPro" id="IPR001509">
    <property type="entry name" value="Epimerase_deHydtase"/>
</dbReference>
<evidence type="ECO:0000256" key="1">
    <source>
        <dbReference type="ARBA" id="ARBA00022857"/>
    </source>
</evidence>
<proteinExistence type="inferred from homology"/>
<comment type="similarity">
    <text evidence="3">Belongs to the NAD(P)-dependent epimerase/dehydratase family. Dihydroflavonol-4-reductase subfamily.</text>
</comment>
<dbReference type="SUPFAM" id="SSF51735">
    <property type="entry name" value="NAD(P)-binding Rossmann-fold domains"/>
    <property type="match status" value="1"/>
</dbReference>
<dbReference type="OrthoDB" id="2735536at2759"/>
<evidence type="ECO:0000256" key="2">
    <source>
        <dbReference type="ARBA" id="ARBA00023002"/>
    </source>
</evidence>
<evidence type="ECO:0000256" key="3">
    <source>
        <dbReference type="ARBA" id="ARBA00023445"/>
    </source>
</evidence>
<evidence type="ECO:0000313" key="6">
    <source>
        <dbReference type="Proteomes" id="UP000289738"/>
    </source>
</evidence>
<dbReference type="EMBL" id="SDMP01000002">
    <property type="protein sequence ID" value="RYR72090.1"/>
    <property type="molecule type" value="Genomic_DNA"/>
</dbReference>
<keyword evidence="1" id="KW-0521">NADP</keyword>
<accession>A0A445E9E1</accession>
<feature type="domain" description="NAD-dependent epimerase/dehydratase" evidence="4">
    <location>
        <begin position="8"/>
        <end position="261"/>
    </location>
</feature>
<evidence type="ECO:0000259" key="4">
    <source>
        <dbReference type="Pfam" id="PF01370"/>
    </source>
</evidence>
<reference evidence="5 6" key="1">
    <citation type="submission" date="2019-01" db="EMBL/GenBank/DDBJ databases">
        <title>Sequencing of cultivated peanut Arachis hypogaea provides insights into genome evolution and oil improvement.</title>
        <authorList>
            <person name="Chen X."/>
        </authorList>
    </citation>
    <scope>NUCLEOTIDE SEQUENCE [LARGE SCALE GENOMIC DNA]</scope>
    <source>
        <strain evidence="6">cv. Fuhuasheng</strain>
        <tissue evidence="5">Leaves</tissue>
    </source>
</reference>
<keyword evidence="6" id="KW-1185">Reference proteome</keyword>
<name>A0A445E9E1_ARAHY</name>
<dbReference type="FunFam" id="3.40.50.720:FF:000085">
    <property type="entry name" value="Dihydroflavonol reductase"/>
    <property type="match status" value="1"/>
</dbReference>
<comment type="caution">
    <text evidence="5">The sequence shown here is derived from an EMBL/GenBank/DDBJ whole genome shotgun (WGS) entry which is preliminary data.</text>
</comment>
<sequence length="342" mass="37849">MEEGKGTVCVTGGTGFVASWLIKNLLQRGYCVRATVRCHSSSADDEGITTEKKKDLSYLRKLEGASKRLKVFHGELEEVGSYDEAIEGCVGVFHLAHPMDVNGEEGEEKVTKRAMEGTLGILKACLRSKTVRRVVYASSAVTVLYNNGKNALETVDEETWSEIEVCQNGNNIVSSSYLVSKILTEKAALEFGENNGLEVVSLVLPLVVGPFICPNIPSSVHIALAIILGDHSKYEYLTNSYMVHIDDAANALIFLFEYANANGRYICSSHQVSFYQVYQLLSQRYPHLHISLPDKLRETANGDLKFSDLSSRKLLDAGFKFKYGINEMYDGAIQCCKEKGFL</sequence>
<dbReference type="AlphaFoldDB" id="A0A445E9E1"/>
<gene>
    <name evidence="5" type="ORF">Ahy_A02g006293</name>
</gene>
<dbReference type="PANTHER" id="PTHR10366:SF689">
    <property type="entry name" value="PROTEIN BRI1-5 ENHANCED 1"/>
    <property type="match status" value="1"/>
</dbReference>
<dbReference type="CDD" id="cd08958">
    <property type="entry name" value="FR_SDR_e"/>
    <property type="match status" value="1"/>
</dbReference>
<dbReference type="PANTHER" id="PTHR10366">
    <property type="entry name" value="NAD DEPENDENT EPIMERASE/DEHYDRATASE"/>
    <property type="match status" value="1"/>
</dbReference>
<keyword evidence="2" id="KW-0560">Oxidoreductase</keyword>
<dbReference type="GO" id="GO:0016616">
    <property type="term" value="F:oxidoreductase activity, acting on the CH-OH group of donors, NAD or NADP as acceptor"/>
    <property type="evidence" value="ECO:0007669"/>
    <property type="project" value="TreeGrafter"/>
</dbReference>
<protein>
    <recommendedName>
        <fullName evidence="4">NAD-dependent epimerase/dehydratase domain-containing protein</fullName>
    </recommendedName>
</protein>
<dbReference type="STRING" id="3818.A0A445E9E1"/>
<dbReference type="InterPro" id="IPR036291">
    <property type="entry name" value="NAD(P)-bd_dom_sf"/>
</dbReference>
<dbReference type="Pfam" id="PF01370">
    <property type="entry name" value="Epimerase"/>
    <property type="match status" value="1"/>
</dbReference>